<name>A0A4U8PZQ4_9FIRM</name>
<dbReference type="CDD" id="cd06261">
    <property type="entry name" value="TM_PBP2"/>
    <property type="match status" value="1"/>
</dbReference>
<keyword evidence="4 7" id="KW-0812">Transmembrane</keyword>
<keyword evidence="3" id="KW-1003">Cell membrane</keyword>
<feature type="domain" description="ABC transmembrane type-1" evidence="8">
    <location>
        <begin position="99"/>
        <end position="314"/>
    </location>
</feature>
<organism evidence="9 10">
    <name type="scientific">Robinsoniella peoriensis</name>
    <dbReference type="NCBI Taxonomy" id="180332"/>
    <lineage>
        <taxon>Bacteria</taxon>
        <taxon>Bacillati</taxon>
        <taxon>Bacillota</taxon>
        <taxon>Clostridia</taxon>
        <taxon>Lachnospirales</taxon>
        <taxon>Lachnospiraceae</taxon>
        <taxon>Robinsoniella</taxon>
    </lineage>
</organism>
<evidence type="ECO:0000256" key="2">
    <source>
        <dbReference type="ARBA" id="ARBA00022448"/>
    </source>
</evidence>
<dbReference type="Pfam" id="PF00528">
    <property type="entry name" value="BPD_transp_1"/>
    <property type="match status" value="1"/>
</dbReference>
<evidence type="ECO:0000256" key="7">
    <source>
        <dbReference type="RuleBase" id="RU363032"/>
    </source>
</evidence>
<dbReference type="InterPro" id="IPR035906">
    <property type="entry name" value="MetI-like_sf"/>
</dbReference>
<dbReference type="RefSeq" id="WP_242858550.1">
    <property type="nucleotide sequence ID" value="NZ_CABMJZ010000132.1"/>
</dbReference>
<keyword evidence="9" id="KW-0762">Sugar transport</keyword>
<dbReference type="PROSITE" id="PS50928">
    <property type="entry name" value="ABC_TM1"/>
    <property type="match status" value="1"/>
</dbReference>
<comment type="caution">
    <text evidence="9">The sequence shown here is derived from an EMBL/GenBank/DDBJ whole genome shotgun (WGS) entry which is preliminary data.</text>
</comment>
<feature type="transmembrane region" description="Helical" evidence="7">
    <location>
        <begin position="293"/>
        <end position="314"/>
    </location>
</feature>
<evidence type="ECO:0000256" key="1">
    <source>
        <dbReference type="ARBA" id="ARBA00004651"/>
    </source>
</evidence>
<keyword evidence="6 7" id="KW-0472">Membrane</keyword>
<proteinExistence type="inferred from homology"/>
<dbReference type="AlphaFoldDB" id="A0A4U8PZQ4"/>
<dbReference type="SUPFAM" id="SSF161098">
    <property type="entry name" value="MetI-like"/>
    <property type="match status" value="1"/>
</dbReference>
<evidence type="ECO:0000256" key="6">
    <source>
        <dbReference type="ARBA" id="ARBA00023136"/>
    </source>
</evidence>
<gene>
    <name evidence="9" type="primary">yteP_28</name>
    <name evidence="9" type="ORF">DSM106044_05232</name>
</gene>
<dbReference type="STRING" id="180332.GCA_000797495_02334"/>
<evidence type="ECO:0000313" key="10">
    <source>
        <dbReference type="Proteomes" id="UP000306509"/>
    </source>
</evidence>
<dbReference type="PANTHER" id="PTHR43227:SF11">
    <property type="entry name" value="BLL4140 PROTEIN"/>
    <property type="match status" value="1"/>
</dbReference>
<evidence type="ECO:0000256" key="4">
    <source>
        <dbReference type="ARBA" id="ARBA00022692"/>
    </source>
</evidence>
<dbReference type="Proteomes" id="UP000306509">
    <property type="component" value="Unassembled WGS sequence"/>
</dbReference>
<sequence>MIKKLTKRNASIQKNTAVAFTTKEKLHSRLGKDMKKNWILYVMILPVVIYYVVFAYGPLYGIQLAFKDYIIKDGIWGSPWVGFEHFTRFFSSYNFELLLKNTIGISLYSILVGFPIPIMFALLLNYLKNKHLKKTIQMASYAPYFISTVVMCGMIVIFLNPDTGIFNTIRGWLGLESIDFLGKPELFKSIYVWTGVWQGLGWSSIIYISALSGVDYQLHEAAIVDGATKLQRIFHVDLPSIKPTIVMLLILQMGSLMSVGFEKVFLLQNTLNKGAASVISTYVYEVGLINSDYGYSTAIGLFNSVINLTLIVVANQICKKFADESLF</sequence>
<keyword evidence="2 7" id="KW-0813">Transport</keyword>
<feature type="transmembrane region" description="Helical" evidence="7">
    <location>
        <begin position="139"/>
        <end position="159"/>
    </location>
</feature>
<evidence type="ECO:0000256" key="5">
    <source>
        <dbReference type="ARBA" id="ARBA00022989"/>
    </source>
</evidence>
<dbReference type="EMBL" id="QGQD01000107">
    <property type="protein sequence ID" value="TLC97869.1"/>
    <property type="molecule type" value="Genomic_DNA"/>
</dbReference>
<accession>A0A4U8PZQ4</accession>
<keyword evidence="5 7" id="KW-1133">Transmembrane helix</keyword>
<dbReference type="InterPro" id="IPR000515">
    <property type="entry name" value="MetI-like"/>
</dbReference>
<feature type="transmembrane region" description="Helical" evidence="7">
    <location>
        <begin position="38"/>
        <end position="59"/>
    </location>
</feature>
<evidence type="ECO:0000256" key="3">
    <source>
        <dbReference type="ARBA" id="ARBA00022475"/>
    </source>
</evidence>
<evidence type="ECO:0000259" key="8">
    <source>
        <dbReference type="PROSITE" id="PS50928"/>
    </source>
</evidence>
<keyword evidence="10" id="KW-1185">Reference proteome</keyword>
<protein>
    <submittedName>
        <fullName evidence="9">Putative multiple-sugar transport system permease YteP</fullName>
    </submittedName>
</protein>
<feature type="transmembrane region" description="Helical" evidence="7">
    <location>
        <begin position="190"/>
        <end position="210"/>
    </location>
</feature>
<reference evidence="9 10" key="1">
    <citation type="journal article" date="2019" name="Anaerobe">
        <title>Detection of Robinsoniella peoriensis in multiple bone samples of a trauma patient.</title>
        <authorList>
            <person name="Schrottner P."/>
            <person name="Hartwich K."/>
            <person name="Bunk B."/>
            <person name="Schober I."/>
            <person name="Helbig S."/>
            <person name="Rudolph W.W."/>
            <person name="Gunzer F."/>
        </authorList>
    </citation>
    <scope>NUCLEOTIDE SEQUENCE [LARGE SCALE GENOMIC DNA]</scope>
    <source>
        <strain evidence="9 10">DSM 106044</strain>
    </source>
</reference>
<dbReference type="InterPro" id="IPR050809">
    <property type="entry name" value="UgpAE/MalFG_permease"/>
</dbReference>
<feature type="transmembrane region" description="Helical" evidence="7">
    <location>
        <begin position="241"/>
        <end position="261"/>
    </location>
</feature>
<dbReference type="GO" id="GO:0055085">
    <property type="term" value="P:transmembrane transport"/>
    <property type="evidence" value="ECO:0007669"/>
    <property type="project" value="InterPro"/>
</dbReference>
<dbReference type="GO" id="GO:0005886">
    <property type="term" value="C:plasma membrane"/>
    <property type="evidence" value="ECO:0007669"/>
    <property type="project" value="UniProtKB-SubCell"/>
</dbReference>
<comment type="similarity">
    <text evidence="7">Belongs to the binding-protein-dependent transport system permease family.</text>
</comment>
<dbReference type="Gene3D" id="1.10.3720.10">
    <property type="entry name" value="MetI-like"/>
    <property type="match status" value="1"/>
</dbReference>
<evidence type="ECO:0000313" key="9">
    <source>
        <dbReference type="EMBL" id="TLC97869.1"/>
    </source>
</evidence>
<feature type="transmembrane region" description="Helical" evidence="7">
    <location>
        <begin position="105"/>
        <end position="127"/>
    </location>
</feature>
<dbReference type="PANTHER" id="PTHR43227">
    <property type="entry name" value="BLL4140 PROTEIN"/>
    <property type="match status" value="1"/>
</dbReference>
<comment type="subcellular location">
    <subcellularLocation>
        <location evidence="1 7">Cell membrane</location>
        <topology evidence="1 7">Multi-pass membrane protein</topology>
    </subcellularLocation>
</comment>